<sequence>MPLKSSFKTDLAKEKKLTPLLDSYYQKHLTSYEFERMHDLNRQQQGIDLILTHKKTGETYFVDEKAQLDYINESLPTFAFEILYMKNHVEKMGWFLDTQKQTQFYALVTSIFSDETNVFTSCNITFVNREKLIQFLAARGLTSERMQELARSQPSFHGKMQLNHLEPYTEGCLFFSNKNKAESPVNLILKLDFLRAIGVGKLLY</sequence>
<evidence type="ECO:0000313" key="1">
    <source>
        <dbReference type="EMBL" id="PRX56893.1"/>
    </source>
</evidence>
<dbReference type="OrthoDB" id="1245542at2"/>
<dbReference type="Proteomes" id="UP000237640">
    <property type="component" value="Unassembled WGS sequence"/>
</dbReference>
<evidence type="ECO:0000313" key="2">
    <source>
        <dbReference type="Proteomes" id="UP000237640"/>
    </source>
</evidence>
<gene>
    <name evidence="1" type="ORF">CLV81_0893</name>
</gene>
<accession>A0A2T0MH41</accession>
<proteinExistence type="predicted"/>
<dbReference type="AlphaFoldDB" id="A0A2T0MH41"/>
<dbReference type="RefSeq" id="WP_106143828.1">
    <property type="nucleotide sequence ID" value="NZ_PVYX01000001.1"/>
</dbReference>
<protein>
    <submittedName>
        <fullName evidence="1">Uncharacterized protein</fullName>
    </submittedName>
</protein>
<dbReference type="EMBL" id="PVYX01000001">
    <property type="protein sequence ID" value="PRX56893.1"/>
    <property type="molecule type" value="Genomic_DNA"/>
</dbReference>
<name>A0A2T0MH41_9FLAO</name>
<organism evidence="1 2">
    <name type="scientific">Flagellimonas meridianipacifica</name>
    <dbReference type="NCBI Taxonomy" id="1080225"/>
    <lineage>
        <taxon>Bacteria</taxon>
        <taxon>Pseudomonadati</taxon>
        <taxon>Bacteroidota</taxon>
        <taxon>Flavobacteriia</taxon>
        <taxon>Flavobacteriales</taxon>
        <taxon>Flavobacteriaceae</taxon>
        <taxon>Flagellimonas</taxon>
    </lineage>
</organism>
<keyword evidence="2" id="KW-1185">Reference proteome</keyword>
<comment type="caution">
    <text evidence="1">The sequence shown here is derived from an EMBL/GenBank/DDBJ whole genome shotgun (WGS) entry which is preliminary data.</text>
</comment>
<reference evidence="1 2" key="1">
    <citation type="submission" date="2018-03" db="EMBL/GenBank/DDBJ databases">
        <title>Genomic Encyclopedia of Archaeal and Bacterial Type Strains, Phase II (KMG-II): from individual species to whole genera.</title>
        <authorList>
            <person name="Goeker M."/>
        </authorList>
    </citation>
    <scope>NUCLEOTIDE SEQUENCE [LARGE SCALE GENOMIC DNA]</scope>
    <source>
        <strain evidence="1 2">DSM 25027</strain>
    </source>
</reference>